<reference evidence="3" key="1">
    <citation type="journal article" date="2020" name="Stud. Mycol.">
        <title>101 Dothideomycetes genomes: a test case for predicting lifestyles and emergence of pathogens.</title>
        <authorList>
            <person name="Haridas S."/>
            <person name="Albert R."/>
            <person name="Binder M."/>
            <person name="Bloem J."/>
            <person name="Labutti K."/>
            <person name="Salamov A."/>
            <person name="Andreopoulos B."/>
            <person name="Baker S."/>
            <person name="Barry K."/>
            <person name="Bills G."/>
            <person name="Bluhm B."/>
            <person name="Cannon C."/>
            <person name="Castanera R."/>
            <person name="Culley D."/>
            <person name="Daum C."/>
            <person name="Ezra D."/>
            <person name="Gonzalez J."/>
            <person name="Henrissat B."/>
            <person name="Kuo A."/>
            <person name="Liang C."/>
            <person name="Lipzen A."/>
            <person name="Lutzoni F."/>
            <person name="Magnuson J."/>
            <person name="Mondo S."/>
            <person name="Nolan M."/>
            <person name="Ohm R."/>
            <person name="Pangilinan J."/>
            <person name="Park H.-J."/>
            <person name="Ramirez L."/>
            <person name="Alfaro M."/>
            <person name="Sun H."/>
            <person name="Tritt A."/>
            <person name="Yoshinaga Y."/>
            <person name="Zwiers L.-H."/>
            <person name="Turgeon B."/>
            <person name="Goodwin S."/>
            <person name="Spatafora J."/>
            <person name="Crous P."/>
            <person name="Grigoriev I."/>
        </authorList>
    </citation>
    <scope>NUCLEOTIDE SEQUENCE</scope>
    <source>
        <strain evidence="3">CBS 207.26</strain>
    </source>
</reference>
<dbReference type="InterPro" id="IPR036865">
    <property type="entry name" value="CRAL-TRIO_dom_sf"/>
</dbReference>
<dbReference type="SUPFAM" id="SSF46938">
    <property type="entry name" value="CRAL/TRIO N-terminal domain"/>
    <property type="match status" value="1"/>
</dbReference>
<dbReference type="OrthoDB" id="30289at2759"/>
<protein>
    <submittedName>
        <fullName evidence="3">CRAL/TRIO domain-containing protein</fullName>
    </submittedName>
</protein>
<feature type="compositionally biased region" description="Basic and acidic residues" evidence="1">
    <location>
        <begin position="548"/>
        <end position="593"/>
    </location>
</feature>
<dbReference type="Gene3D" id="1.10.8.20">
    <property type="entry name" value="N-terminal domain of phosphatidylinositol transfer protein sec14p"/>
    <property type="match status" value="1"/>
</dbReference>
<dbReference type="PROSITE" id="PS50191">
    <property type="entry name" value="CRAL_TRIO"/>
    <property type="match status" value="1"/>
</dbReference>
<evidence type="ECO:0000313" key="4">
    <source>
        <dbReference type="Proteomes" id="UP000800200"/>
    </source>
</evidence>
<evidence type="ECO:0000256" key="1">
    <source>
        <dbReference type="SAM" id="MobiDB-lite"/>
    </source>
</evidence>
<dbReference type="InterPro" id="IPR001251">
    <property type="entry name" value="CRAL-TRIO_dom"/>
</dbReference>
<dbReference type="Proteomes" id="UP000800200">
    <property type="component" value="Unassembled WGS sequence"/>
</dbReference>
<feature type="region of interest" description="Disordered" evidence="1">
    <location>
        <begin position="538"/>
        <end position="600"/>
    </location>
</feature>
<gene>
    <name evidence="3" type="ORF">K469DRAFT_719351</name>
</gene>
<sequence>MSGADLRKIESFQYPAAHYGHLTDNQQTALDAFKKLCLDAGYYKPAGTDRKTDPSHDDETLLRYLRARRFHPQEAFKQFKDTEDWREENHLVELYDTIEVEEYEQTRRLYPQWTGRRDKRGIPVFVFEVAHLNSKNIAAYEKTIVESSTVSHNVPTKMLRLFALYESLTRFVMPLCSAITDRKHPETPISQSNNIVDISKVGLKQFWNLKGHMQDASQLATAHYPETLDRIFIIGAPAFFPTVWGWIKRWFDPITVSKIFILSPSNIFPTLSQYIDPDNIPKKYGGNLDFEFGMMPVLEPAIDAALTWESPADQNGKFTWPIGPIKWEESHDGSVKAVAVGSEKGEPRRRTVCRLETPVSIRAMHGLQTVNTPIDELELALTTDGTATQPPDTDEKDIDIATPPDDTPTPAATPKPELRDPAAASAENGKDAEEKKEEISLPIRQAESEQRAGTSDTRYEQQHQTHAAGQLADGAPDAAVNDHGHGDEAVTMEPNTVGQAPKDVSIPKAKEPAPGYLDQAKQVATKGAAAVTSTAAAAAGTVGGLVGGKKEEGNENGESEKKEKADEEKKLDGEIDGKEPHVVGAVLREKSGGKAEGVAQ</sequence>
<feature type="region of interest" description="Disordered" evidence="1">
    <location>
        <begin position="383"/>
        <end position="513"/>
    </location>
</feature>
<dbReference type="CDD" id="cd00170">
    <property type="entry name" value="SEC14"/>
    <property type="match status" value="1"/>
</dbReference>
<evidence type="ECO:0000313" key="3">
    <source>
        <dbReference type="EMBL" id="KAF2177878.1"/>
    </source>
</evidence>
<dbReference type="PANTHER" id="PTHR45657">
    <property type="entry name" value="CRAL-TRIO DOMAIN-CONTAINING PROTEIN YKL091C-RELATED"/>
    <property type="match status" value="1"/>
</dbReference>
<dbReference type="InterPro" id="IPR036273">
    <property type="entry name" value="CRAL/TRIO_N_dom_sf"/>
</dbReference>
<name>A0A6A6DHF2_9PEZI</name>
<dbReference type="SUPFAM" id="SSF52087">
    <property type="entry name" value="CRAL/TRIO domain"/>
    <property type="match status" value="1"/>
</dbReference>
<feature type="compositionally biased region" description="Basic and acidic residues" evidence="1">
    <location>
        <begin position="428"/>
        <end position="439"/>
    </location>
</feature>
<dbReference type="SMART" id="SM00516">
    <property type="entry name" value="SEC14"/>
    <property type="match status" value="1"/>
</dbReference>
<dbReference type="InterPro" id="IPR011074">
    <property type="entry name" value="CRAL/TRIO_N_dom"/>
</dbReference>
<feature type="domain" description="CRAL-TRIO" evidence="2">
    <location>
        <begin position="102"/>
        <end position="292"/>
    </location>
</feature>
<keyword evidence="4" id="KW-1185">Reference proteome</keyword>
<dbReference type="Gene3D" id="3.40.525.10">
    <property type="entry name" value="CRAL-TRIO lipid binding domain"/>
    <property type="match status" value="1"/>
</dbReference>
<dbReference type="AlphaFoldDB" id="A0A6A6DHF2"/>
<dbReference type="SMART" id="SM01100">
    <property type="entry name" value="CRAL_TRIO_N"/>
    <property type="match status" value="1"/>
</dbReference>
<organism evidence="3 4">
    <name type="scientific">Zopfia rhizophila CBS 207.26</name>
    <dbReference type="NCBI Taxonomy" id="1314779"/>
    <lineage>
        <taxon>Eukaryota</taxon>
        <taxon>Fungi</taxon>
        <taxon>Dikarya</taxon>
        <taxon>Ascomycota</taxon>
        <taxon>Pezizomycotina</taxon>
        <taxon>Dothideomycetes</taxon>
        <taxon>Dothideomycetes incertae sedis</taxon>
        <taxon>Zopfiaceae</taxon>
        <taxon>Zopfia</taxon>
    </lineage>
</organism>
<dbReference type="PANTHER" id="PTHR45657:SF3">
    <property type="entry name" value="TRANSPORTER, PUTATIVE (AFU_ORTHOLOGUE AFUA_5G09260)-RELATED"/>
    <property type="match status" value="1"/>
</dbReference>
<dbReference type="EMBL" id="ML994681">
    <property type="protein sequence ID" value="KAF2177878.1"/>
    <property type="molecule type" value="Genomic_DNA"/>
</dbReference>
<dbReference type="Pfam" id="PF03765">
    <property type="entry name" value="CRAL_TRIO_N"/>
    <property type="match status" value="1"/>
</dbReference>
<accession>A0A6A6DHF2</accession>
<evidence type="ECO:0000259" key="2">
    <source>
        <dbReference type="PROSITE" id="PS50191"/>
    </source>
</evidence>
<dbReference type="Pfam" id="PF00650">
    <property type="entry name" value="CRAL_TRIO"/>
    <property type="match status" value="1"/>
</dbReference>
<dbReference type="InterPro" id="IPR051026">
    <property type="entry name" value="PI/PC_transfer"/>
</dbReference>
<proteinExistence type="predicted"/>